<dbReference type="SMART" id="SM00320">
    <property type="entry name" value="WD40"/>
    <property type="match status" value="5"/>
</dbReference>
<dbReference type="InterPro" id="IPR053893">
    <property type="entry name" value="PRC2_EED-like_ins"/>
</dbReference>
<comment type="similarity">
    <text evidence="1">Belongs to the WD repeat ESC family.</text>
</comment>
<dbReference type="Proteomes" id="UP001305647">
    <property type="component" value="Unassembled WGS sequence"/>
</dbReference>
<keyword evidence="3" id="KW-0677">Repeat</keyword>
<evidence type="ECO:0000313" key="9">
    <source>
        <dbReference type="Proteomes" id="UP001305647"/>
    </source>
</evidence>
<evidence type="ECO:0000256" key="1">
    <source>
        <dbReference type="ARBA" id="ARBA00008075"/>
    </source>
</evidence>
<dbReference type="AlphaFoldDB" id="A0AAN6T1H5"/>
<proteinExistence type="inferred from homology"/>
<dbReference type="Pfam" id="PF00400">
    <property type="entry name" value="WD40"/>
    <property type="match status" value="2"/>
</dbReference>
<comment type="caution">
    <text evidence="8">The sequence shown here is derived from an EMBL/GenBank/DDBJ whole genome shotgun (WGS) entry which is preliminary data.</text>
</comment>
<evidence type="ECO:0000259" key="7">
    <source>
        <dbReference type="Pfam" id="PF22038"/>
    </source>
</evidence>
<dbReference type="SUPFAM" id="SSF50978">
    <property type="entry name" value="WD40 repeat-like"/>
    <property type="match status" value="1"/>
</dbReference>
<evidence type="ECO:0000256" key="2">
    <source>
        <dbReference type="ARBA" id="ARBA00022574"/>
    </source>
</evidence>
<sequence>MPAADSAEWELPKLRASFLFQDDFKYLSSDDQQASQDLAEFFDVKFYPYNPPGAPPVFAATSKKHAVICRLTQTTDKDTNPCEIIQLIRDDSDDANCASCWSRDPVTQEPWLCIAGNDSNVKVYNVKQGRLVKTLVGHGGGINDLATSPDSPLIIASASDDTTIRIWSLAPAHDKQPCVCILGGESHSYDLLSVAFHDNGRYVLSAGHDQVINLWALPEFSAEHVDVPAVLIHPHFSSSEVHNNLVDCVAFHGDLILSRACHEDTIVLWRIEGFSSADPIPGPLDAPTPTDMAKQTLSYFAPTLSHDRPAMFTRLAQFHTPDCGVQFFMRFRVFHGPGRHPILAFANAKSKTFFWDFARFGSYREFMRELKEAQLKVGGVSRVAGGGGGSAGADENAMAKPSWLMVKRAKKTPANAVAAHAAAGGDGTSSLRSFALADKDSMVSASPDPESGTSLGYSRETLQAWAEMYDLSNPVGHVKAHRILGVDGGFVGRQVGWSPEGKWCVVVGNGNRALIYQRWGKERGVATVIA</sequence>
<keyword evidence="9" id="KW-1185">Reference proteome</keyword>
<dbReference type="Pfam" id="PF22038">
    <property type="entry name" value="PRC2_EED_ins"/>
    <property type="match status" value="1"/>
</dbReference>
<name>A0AAN6T1H5_9PEZI</name>
<dbReference type="EMBL" id="MU863638">
    <property type="protein sequence ID" value="KAK4100811.1"/>
    <property type="molecule type" value="Genomic_DNA"/>
</dbReference>
<evidence type="ECO:0000313" key="8">
    <source>
        <dbReference type="EMBL" id="KAK4100811.1"/>
    </source>
</evidence>
<evidence type="ECO:0000256" key="3">
    <source>
        <dbReference type="ARBA" id="ARBA00022737"/>
    </source>
</evidence>
<dbReference type="PANTHER" id="PTHR10253">
    <property type="entry name" value="POLYCOMB PROTEIN"/>
    <property type="match status" value="1"/>
</dbReference>
<reference evidence="8" key="1">
    <citation type="journal article" date="2023" name="Mol. Phylogenet. Evol.">
        <title>Genome-scale phylogeny and comparative genomics of the fungal order Sordariales.</title>
        <authorList>
            <person name="Hensen N."/>
            <person name="Bonometti L."/>
            <person name="Westerberg I."/>
            <person name="Brannstrom I.O."/>
            <person name="Guillou S."/>
            <person name="Cros-Aarteil S."/>
            <person name="Calhoun S."/>
            <person name="Haridas S."/>
            <person name="Kuo A."/>
            <person name="Mondo S."/>
            <person name="Pangilinan J."/>
            <person name="Riley R."/>
            <person name="LaButti K."/>
            <person name="Andreopoulos B."/>
            <person name="Lipzen A."/>
            <person name="Chen C."/>
            <person name="Yan M."/>
            <person name="Daum C."/>
            <person name="Ng V."/>
            <person name="Clum A."/>
            <person name="Steindorff A."/>
            <person name="Ohm R.A."/>
            <person name="Martin F."/>
            <person name="Silar P."/>
            <person name="Natvig D.O."/>
            <person name="Lalanne C."/>
            <person name="Gautier V."/>
            <person name="Ament-Velasquez S.L."/>
            <person name="Kruys A."/>
            <person name="Hutchinson M.I."/>
            <person name="Powell A.J."/>
            <person name="Barry K."/>
            <person name="Miller A.N."/>
            <person name="Grigoriev I.V."/>
            <person name="Debuchy R."/>
            <person name="Gladieux P."/>
            <person name="Hiltunen Thoren M."/>
            <person name="Johannesson H."/>
        </authorList>
    </citation>
    <scope>NUCLEOTIDE SEQUENCE</scope>
    <source>
        <strain evidence="8">CBS 757.83</strain>
    </source>
</reference>
<feature type="repeat" description="WD" evidence="6">
    <location>
        <begin position="184"/>
        <end position="215"/>
    </location>
</feature>
<protein>
    <submittedName>
        <fullName evidence="8">WD40 repeat-like protein</fullName>
    </submittedName>
</protein>
<keyword evidence="4" id="KW-0805">Transcription regulation</keyword>
<dbReference type="InterPro" id="IPR051243">
    <property type="entry name" value="PcG_WD-repeat"/>
</dbReference>
<dbReference type="PROSITE" id="PS50082">
    <property type="entry name" value="WD_REPEATS_2"/>
    <property type="match status" value="2"/>
</dbReference>
<dbReference type="Gene3D" id="2.130.10.10">
    <property type="entry name" value="YVTN repeat-like/Quinoprotein amine dehydrogenase"/>
    <property type="match status" value="1"/>
</dbReference>
<accession>A0AAN6T1H5</accession>
<dbReference type="InterPro" id="IPR001680">
    <property type="entry name" value="WD40_rpt"/>
</dbReference>
<dbReference type="InterPro" id="IPR015943">
    <property type="entry name" value="WD40/YVTN_repeat-like_dom_sf"/>
</dbReference>
<evidence type="ECO:0000256" key="4">
    <source>
        <dbReference type="ARBA" id="ARBA00023015"/>
    </source>
</evidence>
<keyword evidence="2 6" id="KW-0853">WD repeat</keyword>
<keyword evidence="5" id="KW-0804">Transcription</keyword>
<organism evidence="8 9">
    <name type="scientific">Parathielavia hyrcaniae</name>
    <dbReference type="NCBI Taxonomy" id="113614"/>
    <lineage>
        <taxon>Eukaryota</taxon>
        <taxon>Fungi</taxon>
        <taxon>Dikarya</taxon>
        <taxon>Ascomycota</taxon>
        <taxon>Pezizomycotina</taxon>
        <taxon>Sordariomycetes</taxon>
        <taxon>Sordariomycetidae</taxon>
        <taxon>Sordariales</taxon>
        <taxon>Chaetomiaceae</taxon>
        <taxon>Parathielavia</taxon>
    </lineage>
</organism>
<dbReference type="InterPro" id="IPR036322">
    <property type="entry name" value="WD40_repeat_dom_sf"/>
</dbReference>
<feature type="repeat" description="WD" evidence="6">
    <location>
        <begin position="135"/>
        <end position="169"/>
    </location>
</feature>
<gene>
    <name evidence="8" type="ORF">N658DRAFT_496902</name>
</gene>
<evidence type="ECO:0000256" key="6">
    <source>
        <dbReference type="PROSITE-ProRule" id="PRU00221"/>
    </source>
</evidence>
<reference evidence="8" key="2">
    <citation type="submission" date="2023-05" db="EMBL/GenBank/DDBJ databases">
        <authorList>
            <consortium name="Lawrence Berkeley National Laboratory"/>
            <person name="Steindorff A."/>
            <person name="Hensen N."/>
            <person name="Bonometti L."/>
            <person name="Westerberg I."/>
            <person name="Brannstrom I.O."/>
            <person name="Guillou S."/>
            <person name="Cros-Aarteil S."/>
            <person name="Calhoun S."/>
            <person name="Haridas S."/>
            <person name="Kuo A."/>
            <person name="Mondo S."/>
            <person name="Pangilinan J."/>
            <person name="Riley R."/>
            <person name="Labutti K."/>
            <person name="Andreopoulos B."/>
            <person name="Lipzen A."/>
            <person name="Chen C."/>
            <person name="Yanf M."/>
            <person name="Daum C."/>
            <person name="Ng V."/>
            <person name="Clum A."/>
            <person name="Ohm R."/>
            <person name="Martin F."/>
            <person name="Silar P."/>
            <person name="Natvig D."/>
            <person name="Lalanne C."/>
            <person name="Gautier V."/>
            <person name="Ament-Velasquez S.L."/>
            <person name="Kruys A."/>
            <person name="Hutchinson M.I."/>
            <person name="Powell A.J."/>
            <person name="Barry K."/>
            <person name="Miller A.N."/>
            <person name="Grigoriev I.V."/>
            <person name="Debuchy R."/>
            <person name="Gladieux P."/>
            <person name="Thoren M.H."/>
            <person name="Johannesson H."/>
        </authorList>
    </citation>
    <scope>NUCLEOTIDE SEQUENCE</scope>
    <source>
        <strain evidence="8">CBS 757.83</strain>
    </source>
</reference>
<feature type="domain" description="Polycomb protein EED-like insertion" evidence="7">
    <location>
        <begin position="439"/>
        <end position="470"/>
    </location>
</feature>
<evidence type="ECO:0000256" key="5">
    <source>
        <dbReference type="ARBA" id="ARBA00023163"/>
    </source>
</evidence>
<dbReference type="PROSITE" id="PS50294">
    <property type="entry name" value="WD_REPEATS_REGION"/>
    <property type="match status" value="2"/>
</dbReference>